<dbReference type="SUPFAM" id="SSF111331">
    <property type="entry name" value="NAD kinase/diacylglycerol kinase-like"/>
    <property type="match status" value="1"/>
</dbReference>
<dbReference type="GO" id="GO:0016301">
    <property type="term" value="F:kinase activity"/>
    <property type="evidence" value="ECO:0007669"/>
    <property type="project" value="UniProtKB-KW"/>
</dbReference>
<evidence type="ECO:0000259" key="1">
    <source>
        <dbReference type="PROSITE" id="PS50146"/>
    </source>
</evidence>
<dbReference type="InterPro" id="IPR001206">
    <property type="entry name" value="Diacylglycerol_kinase_cat_dom"/>
</dbReference>
<dbReference type="EMBL" id="LCRM01000036">
    <property type="protein sequence ID" value="KKW35840.1"/>
    <property type="molecule type" value="Genomic_DNA"/>
</dbReference>
<dbReference type="InterPro" id="IPR016064">
    <property type="entry name" value="NAD/diacylglycerol_kinase_sf"/>
</dbReference>
<gene>
    <name evidence="2" type="ORF">UY81_C0036G0003</name>
</gene>
<sequence length="251" mass="27566">MYLYIYDDYIQHKRFEKDLVQIENRLTDLGIEGKIARLALFRDAEEMIRDELRRGVSTVVAVGNDQTVRKVLDVVAEHQVTFGMIPIGTPDVLARVLGIPQGLAACDALSARIVETIDIGTVNGRRFITGVSVPNFRAQITCEGTFRVTPNKAGNLEVRNIALGTSGTPAPADPRDGKLEAVLKVAIPSGWLGWFGRKRIGTSVVPTHSIAIRSEKPIQVFADGEQMEGTRFDIGIEPLTLKVITGRGRLF</sequence>
<feature type="domain" description="DAGKc" evidence="1">
    <location>
        <begin position="42"/>
        <end position="126"/>
    </location>
</feature>
<proteinExistence type="predicted"/>
<dbReference type="Gene3D" id="3.40.50.10330">
    <property type="entry name" value="Probable inorganic polyphosphate/atp-NAD kinase, domain 1"/>
    <property type="match status" value="1"/>
</dbReference>
<dbReference type="InterPro" id="IPR017438">
    <property type="entry name" value="ATP-NAD_kinase_N"/>
</dbReference>
<reference evidence="2 3" key="1">
    <citation type="journal article" date="2015" name="Nature">
        <title>rRNA introns, odd ribosomes, and small enigmatic genomes across a large radiation of phyla.</title>
        <authorList>
            <person name="Brown C.T."/>
            <person name="Hug L.A."/>
            <person name="Thomas B.C."/>
            <person name="Sharon I."/>
            <person name="Castelle C.J."/>
            <person name="Singh A."/>
            <person name="Wilkins M.J."/>
            <person name="Williams K.H."/>
            <person name="Banfield J.F."/>
        </authorList>
    </citation>
    <scope>NUCLEOTIDE SEQUENCE [LARGE SCALE GENOMIC DNA]</scope>
</reference>
<dbReference type="Pfam" id="PF00781">
    <property type="entry name" value="DAGK_cat"/>
    <property type="match status" value="1"/>
</dbReference>
<dbReference type="Proteomes" id="UP000034290">
    <property type="component" value="Unassembled WGS sequence"/>
</dbReference>
<comment type="caution">
    <text evidence="2">The sequence shown here is derived from an EMBL/GenBank/DDBJ whole genome shotgun (WGS) entry which is preliminary data.</text>
</comment>
<protein>
    <submittedName>
        <fullName evidence="2">Diacylglycerol kinase catalytic region</fullName>
    </submittedName>
</protein>
<dbReference type="AlphaFoldDB" id="A0A0G1XY57"/>
<evidence type="ECO:0000313" key="3">
    <source>
        <dbReference type="Proteomes" id="UP000034290"/>
    </source>
</evidence>
<organism evidence="2 3">
    <name type="scientific">Candidatus Giovannonibacteria bacterium GW2011_GWA2_53_7</name>
    <dbReference type="NCBI Taxonomy" id="1618650"/>
    <lineage>
        <taxon>Bacteria</taxon>
        <taxon>Candidatus Giovannoniibacteriota</taxon>
    </lineage>
</organism>
<keyword evidence="2" id="KW-0808">Transferase</keyword>
<accession>A0A0G1XY57</accession>
<keyword evidence="2" id="KW-0418">Kinase</keyword>
<evidence type="ECO:0000313" key="2">
    <source>
        <dbReference type="EMBL" id="KKW35840.1"/>
    </source>
</evidence>
<name>A0A0G1XY57_9BACT</name>
<dbReference type="PROSITE" id="PS50146">
    <property type="entry name" value="DAGK"/>
    <property type="match status" value="1"/>
</dbReference>